<feature type="domain" description="YhdP central" evidence="3">
    <location>
        <begin position="14"/>
        <end position="1280"/>
    </location>
</feature>
<keyword evidence="2" id="KW-0472">Membrane</keyword>
<comment type="caution">
    <text evidence="4">The sequence shown here is derived from an EMBL/GenBank/DDBJ whole genome shotgun (WGS) entry which is preliminary data.</text>
</comment>
<proteinExistence type="predicted"/>
<dbReference type="RefSeq" id="WP_284188412.1">
    <property type="nucleotide sequence ID" value="NZ_BSPX01000040.1"/>
</dbReference>
<evidence type="ECO:0000256" key="1">
    <source>
        <dbReference type="SAM" id="MobiDB-lite"/>
    </source>
</evidence>
<dbReference type="PANTHER" id="PTHR38690:SF1">
    <property type="entry name" value="PROTEASE"/>
    <property type="match status" value="1"/>
</dbReference>
<dbReference type="Proteomes" id="UP001157167">
    <property type="component" value="Unassembled WGS sequence"/>
</dbReference>
<dbReference type="Pfam" id="PF13116">
    <property type="entry name" value="YhdP"/>
    <property type="match status" value="1"/>
</dbReference>
<feature type="transmembrane region" description="Helical" evidence="2">
    <location>
        <begin position="21"/>
        <end position="40"/>
    </location>
</feature>
<gene>
    <name evidence="4" type="ORF">GCM10007933_26570</name>
</gene>
<evidence type="ECO:0000256" key="2">
    <source>
        <dbReference type="SAM" id="Phobius"/>
    </source>
</evidence>
<feature type="compositionally biased region" description="Basic and acidic residues" evidence="1">
    <location>
        <begin position="908"/>
        <end position="918"/>
    </location>
</feature>
<protein>
    <submittedName>
        <fullName evidence="4">DUF3971 domain-containing protein</fullName>
    </submittedName>
</protein>
<evidence type="ECO:0000259" key="3">
    <source>
        <dbReference type="Pfam" id="PF13116"/>
    </source>
</evidence>
<name>A0ABQ6FDW7_9RHOO</name>
<keyword evidence="2" id="KW-1133">Transmembrane helix</keyword>
<dbReference type="InterPro" id="IPR025263">
    <property type="entry name" value="YhdP_central"/>
</dbReference>
<keyword evidence="2" id="KW-0812">Transmembrane</keyword>
<feature type="region of interest" description="Disordered" evidence="1">
    <location>
        <begin position="908"/>
        <end position="929"/>
    </location>
</feature>
<accession>A0ABQ6FDW7</accession>
<reference evidence="5" key="1">
    <citation type="journal article" date="2019" name="Int. J. Syst. Evol. Microbiol.">
        <title>The Global Catalogue of Microorganisms (GCM) 10K type strain sequencing project: providing services to taxonomists for standard genome sequencing and annotation.</title>
        <authorList>
            <consortium name="The Broad Institute Genomics Platform"/>
            <consortium name="The Broad Institute Genome Sequencing Center for Infectious Disease"/>
            <person name="Wu L."/>
            <person name="Ma J."/>
        </authorList>
    </citation>
    <scope>NUCLEOTIDE SEQUENCE [LARGE SCALE GENOMIC DNA]</scope>
    <source>
        <strain evidence="5">NBRC 102407</strain>
    </source>
</reference>
<evidence type="ECO:0000313" key="4">
    <source>
        <dbReference type="EMBL" id="GLT23194.1"/>
    </source>
</evidence>
<evidence type="ECO:0000313" key="5">
    <source>
        <dbReference type="Proteomes" id="UP001157167"/>
    </source>
</evidence>
<sequence length="1306" mass="140827">MTERRFSLSSLLHLPRFCLHRLAVLALVAYFVGGVAFLAVRHGVLPNVPAYRGEVADLLSRSLGRPVEIASLTADWVGLHPTFRIGGLTIKDAAGQPALTLDHVEAEPAWVSLLLMRLRLNRLEIDSPDLAIRRDADGQIFVAGLAVKTDGEKGDFAQWLFDQRRIQIRNARLSWRDALRGADELVLDKLEFRLDNSGSHHRFGLTAQPPSRLAATLDLRGDLRGRDPAKPAEWRGELYAGLDYADLGAWRQWVDYPLAVEGAGGLRVWFEFADGRATGVTADFALSNARARLANELEPIPLVRASGRLRYHDEGGVTEASGRQLSLESKDGLSLAPTDFFLSLRDKSGATPARGEFVANRLDLGVLSRLAERLPLDPAVRARLASLAPQGSVAPVNLKWSNDAGRLLSYAVDARFAGLGIEPVGAWPGFSGLSGRVDGNERGGRFNLTGRDATLELPQIFPQPQLALAEISAEGSWSHPDGRLEVSLASANFANRDTRGSAAGRYRAHADTPGEIDLQARLSEADARAVWRYMPTVVGSAARDWLQHSLVGGKAQDARLVLKGDLAKFPFRNPKDGTFRVTARVTDGQLDYAQGWPKIDGISGELLFEGAGMNIKAHRGRIFGAELKDVSVALPDFEHDAVLTINGAASGPSQDFLRFIAQSPVGDSINHFTDPFRVDGAGNLSLQLVLPLHRMTESKVRGEYVFARNRLQVDPALPVFADAGGRIGFTESQLTVKNGVAKVLGDAVSVAGGTRPDGSVVLNAQGSLSVAALRQELDLPLLDHLSGSAAWKGAVTVPKKGGVEFVLDSNLQGVVSSLPDPLNKSAAGSLPFRFEISVPPGSGGVTGDVLKLAAGPVFQAQFQRRFEHGKAIITRGGIALNEPVRLADKGVLVAATADRLDADAWRKALEGNPERQQRPADPTGTGDAGFPLSGLALRAGELRILGQRLSDVNLRAVMEEGGWQARMSSKEATGDIMWRDQGRGRLQARFRQLALGSGAKDGAADTSRPDEERLSELPGLDVTADSFVLRGHQLGRLELKAANRGDLWRLDQLTITNPDGSLAGKGVWRPGAREETRLGFKLDVSNVERMLARLGYPEAVRRGKGELEGEVVWHGPPTALHIASLGGKMRVQAENGQFAQLEPGVGRLLGVLSLQALPRRITLDFRDVFSEGFAFDRISGSIQMNQGVLRTDDLEILGPAARVFMSGEADAGRETQNLRVRVQPTLSESVAFGSAIATTGVINPAVGLAAYLVQKVLRDPVEKLFSFEYAVTGGWSDPKVEKISAAPAPVPRRAPDRADPSREDKQ</sequence>
<dbReference type="PANTHER" id="PTHR38690">
    <property type="entry name" value="PROTEASE-RELATED"/>
    <property type="match status" value="1"/>
</dbReference>
<feature type="region of interest" description="Disordered" evidence="1">
    <location>
        <begin position="1280"/>
        <end position="1306"/>
    </location>
</feature>
<dbReference type="NCBIfam" id="TIGR02099">
    <property type="entry name" value="YhdP family protein"/>
    <property type="match status" value="1"/>
</dbReference>
<feature type="compositionally biased region" description="Basic and acidic residues" evidence="1">
    <location>
        <begin position="1293"/>
        <end position="1306"/>
    </location>
</feature>
<dbReference type="InterPro" id="IPR011836">
    <property type="entry name" value="YhdP"/>
</dbReference>
<organism evidence="4 5">
    <name type="scientific">Zoogloea oryzae</name>
    <dbReference type="NCBI Taxonomy" id="310767"/>
    <lineage>
        <taxon>Bacteria</taxon>
        <taxon>Pseudomonadati</taxon>
        <taxon>Pseudomonadota</taxon>
        <taxon>Betaproteobacteria</taxon>
        <taxon>Rhodocyclales</taxon>
        <taxon>Zoogloeaceae</taxon>
        <taxon>Zoogloea</taxon>
    </lineage>
</organism>
<dbReference type="EMBL" id="BSPX01000040">
    <property type="protein sequence ID" value="GLT23194.1"/>
    <property type="molecule type" value="Genomic_DNA"/>
</dbReference>
<keyword evidence="5" id="KW-1185">Reference proteome</keyword>